<dbReference type="GO" id="GO:0005634">
    <property type="term" value="C:nucleus"/>
    <property type="evidence" value="ECO:0007669"/>
    <property type="project" value="UniProtKB-SubCell"/>
</dbReference>
<evidence type="ECO:0000256" key="1">
    <source>
        <dbReference type="ARBA" id="ARBA00003975"/>
    </source>
</evidence>
<dbReference type="EMBL" id="FN656272">
    <property type="protein sequence ID" value="CBY41104.1"/>
    <property type="molecule type" value="Genomic_DNA"/>
</dbReference>
<dbReference type="Pfam" id="PF21974">
    <property type="entry name" value="SPN1_m3Gcap_bd"/>
    <property type="match status" value="1"/>
</dbReference>
<keyword evidence="8" id="KW-0694">RNA-binding</keyword>
<sequence>MEELTNAFADSVDVSGSATSSHKEPRIRQWKTSSKYGDQKVRRENRLKELKDKRDEAKATARKLSNEETCLIRREGKVMEEFKGALMQSEWLVDTPENFGDWLVKVCPIGRRRLLHAAFGETCLYNGRGQRTHKSFSGLPGGFYGSSHCETLLDGIICSETWTFYVLDILSWDNYTIRDCELEFRNFWLNQKMESFSQKKGGLRIVLAPSFELTEINSALEKRLVETFPTESIVPLVDGFMFYHKEAEYQEGTTPLVGWLKPEHIEDQFPNARIHLEFKKKPFMDLRKQYDAPDALNQVMN</sequence>
<evidence type="ECO:0000313" key="12">
    <source>
        <dbReference type="EMBL" id="CBY11982.1"/>
    </source>
</evidence>
<keyword evidence="9" id="KW-0539">Nucleus</keyword>
<dbReference type="AlphaFoldDB" id="E4XQ96"/>
<dbReference type="Proteomes" id="UP000011014">
    <property type="component" value="Unassembled WGS sequence"/>
</dbReference>
<evidence type="ECO:0000256" key="5">
    <source>
        <dbReference type="ARBA" id="ARBA00016034"/>
    </source>
</evidence>
<keyword evidence="14" id="KW-1185">Reference proteome</keyword>
<dbReference type="OrthoDB" id="10003593at2759"/>
<feature type="compositionally biased region" description="Basic and acidic residues" evidence="10">
    <location>
        <begin position="37"/>
        <end position="53"/>
    </location>
</feature>
<dbReference type="CDD" id="cd09232">
    <property type="entry name" value="Snurportin-1_C"/>
    <property type="match status" value="1"/>
</dbReference>
<evidence type="ECO:0000256" key="3">
    <source>
        <dbReference type="ARBA" id="ARBA00004496"/>
    </source>
</evidence>
<evidence type="ECO:0000256" key="10">
    <source>
        <dbReference type="SAM" id="MobiDB-lite"/>
    </source>
</evidence>
<dbReference type="EMBL" id="FN653101">
    <property type="protein sequence ID" value="CBY11982.1"/>
    <property type="molecule type" value="Genomic_DNA"/>
</dbReference>
<gene>
    <name evidence="12" type="ORF">GSOID_T00017394001</name>
    <name evidence="13" type="ORF">GSOID_T00023157001</name>
</gene>
<evidence type="ECO:0000256" key="4">
    <source>
        <dbReference type="ARBA" id="ARBA00007540"/>
    </source>
</evidence>
<evidence type="ECO:0000256" key="8">
    <source>
        <dbReference type="ARBA" id="ARBA00022884"/>
    </source>
</evidence>
<organism evidence="12">
    <name type="scientific">Oikopleura dioica</name>
    <name type="common">Tunicate</name>
    <dbReference type="NCBI Taxonomy" id="34765"/>
    <lineage>
        <taxon>Eukaryota</taxon>
        <taxon>Metazoa</taxon>
        <taxon>Chordata</taxon>
        <taxon>Tunicata</taxon>
        <taxon>Appendicularia</taxon>
        <taxon>Copelata</taxon>
        <taxon>Oikopleuridae</taxon>
        <taxon>Oikopleura</taxon>
    </lineage>
</organism>
<evidence type="ECO:0000256" key="7">
    <source>
        <dbReference type="ARBA" id="ARBA00022490"/>
    </source>
</evidence>
<reference evidence="12" key="1">
    <citation type="journal article" date="2010" name="Science">
        <title>Plasticity of animal genome architecture unmasked by rapid evolution of a pelagic tunicate.</title>
        <authorList>
            <person name="Denoeud F."/>
            <person name="Henriet S."/>
            <person name="Mungpakdee S."/>
            <person name="Aury J.M."/>
            <person name="Da Silva C."/>
            <person name="Brinkmann H."/>
            <person name="Mikhaleva J."/>
            <person name="Olsen L.C."/>
            <person name="Jubin C."/>
            <person name="Canestro C."/>
            <person name="Bouquet J.M."/>
            <person name="Danks G."/>
            <person name="Poulain J."/>
            <person name="Campsteijn C."/>
            <person name="Adamski M."/>
            <person name="Cross I."/>
            <person name="Yadetie F."/>
            <person name="Muffato M."/>
            <person name="Louis A."/>
            <person name="Butcher S."/>
            <person name="Tsagkogeorga G."/>
            <person name="Konrad A."/>
            <person name="Singh S."/>
            <person name="Jensen M.F."/>
            <person name="Cong E.H."/>
            <person name="Eikeseth-Otteraa H."/>
            <person name="Noel B."/>
            <person name="Anthouard V."/>
            <person name="Porcel B.M."/>
            <person name="Kachouri-Lafond R."/>
            <person name="Nishino A."/>
            <person name="Ugolini M."/>
            <person name="Chourrout P."/>
            <person name="Nishida H."/>
            <person name="Aasland R."/>
            <person name="Huzurbazar S."/>
            <person name="Westhof E."/>
            <person name="Delsuc F."/>
            <person name="Lehrach H."/>
            <person name="Reinhardt R."/>
            <person name="Weissenbach J."/>
            <person name="Roy S.W."/>
            <person name="Artiguenave F."/>
            <person name="Postlethwait J.H."/>
            <person name="Manak J.R."/>
            <person name="Thompson E.M."/>
            <person name="Jaillon O."/>
            <person name="Du Pasquier L."/>
            <person name="Boudinot P."/>
            <person name="Liberles D.A."/>
            <person name="Volff J.N."/>
            <person name="Philippe H."/>
            <person name="Lenhard B."/>
            <person name="Roest Crollius H."/>
            <person name="Wincker P."/>
            <person name="Chourrout D."/>
        </authorList>
    </citation>
    <scope>NUCLEOTIDE SEQUENCE [LARGE SCALE GENOMIC DNA]</scope>
</reference>
<keyword evidence="6" id="KW-0813">Transport</keyword>
<evidence type="ECO:0000313" key="14">
    <source>
        <dbReference type="Proteomes" id="UP000001307"/>
    </source>
</evidence>
<evidence type="ECO:0000313" key="13">
    <source>
        <dbReference type="EMBL" id="CBY41104.1"/>
    </source>
</evidence>
<feature type="domain" description="Snurportin-1 m3G cap-binding" evidence="11">
    <location>
        <begin position="86"/>
        <end position="262"/>
    </location>
</feature>
<dbReference type="SUPFAM" id="SSF56091">
    <property type="entry name" value="DNA ligase/mRNA capping enzyme, catalytic domain"/>
    <property type="match status" value="1"/>
</dbReference>
<proteinExistence type="inferred from homology"/>
<feature type="region of interest" description="Disordered" evidence="10">
    <location>
        <begin position="1"/>
        <end position="53"/>
    </location>
</feature>
<comment type="function">
    <text evidence="1">Functions as an U snRNP-specific nuclear import adapter. Involved in the trimethylguanosine (m3G)-cap-dependent nuclear import of U snRNPs. Binds specifically to the terminal m3G-cap U snRNAs.</text>
</comment>
<dbReference type="InterPro" id="IPR047857">
    <property type="entry name" value="Snurportin1_C"/>
</dbReference>
<accession>E4XQ96</accession>
<comment type="subcellular location">
    <subcellularLocation>
        <location evidence="3">Cytoplasm</location>
    </subcellularLocation>
    <subcellularLocation>
        <location evidence="2">Nucleus</location>
    </subcellularLocation>
</comment>
<evidence type="ECO:0000256" key="2">
    <source>
        <dbReference type="ARBA" id="ARBA00004123"/>
    </source>
</evidence>
<dbReference type="Gene3D" id="3.30.470.30">
    <property type="entry name" value="DNA ligase/mRNA capping enzyme"/>
    <property type="match status" value="1"/>
</dbReference>
<dbReference type="PANTHER" id="PTHR13403">
    <property type="entry name" value="SNURPORTIN1 RNUT1 PROTEIN RNA, U TRANSPORTER 1"/>
    <property type="match status" value="1"/>
</dbReference>
<name>E4XQ96_OIKDI</name>
<keyword evidence="7" id="KW-0963">Cytoplasm</keyword>
<dbReference type="InterPro" id="IPR017336">
    <property type="entry name" value="Snurportin-1"/>
</dbReference>
<evidence type="ECO:0000256" key="6">
    <source>
        <dbReference type="ARBA" id="ARBA00022448"/>
    </source>
</evidence>
<protein>
    <recommendedName>
        <fullName evidence="5">Snurportin-1</fullName>
    </recommendedName>
</protein>
<dbReference type="Proteomes" id="UP000001307">
    <property type="component" value="Unassembled WGS sequence"/>
</dbReference>
<evidence type="ECO:0000259" key="11">
    <source>
        <dbReference type="Pfam" id="PF21974"/>
    </source>
</evidence>
<dbReference type="GO" id="GO:0005737">
    <property type="term" value="C:cytoplasm"/>
    <property type="evidence" value="ECO:0007669"/>
    <property type="project" value="UniProtKB-SubCell"/>
</dbReference>
<dbReference type="InParanoid" id="E4XQ96"/>
<evidence type="ECO:0000256" key="9">
    <source>
        <dbReference type="ARBA" id="ARBA00023242"/>
    </source>
</evidence>
<comment type="similarity">
    <text evidence="4">Belongs to the snurportin family.</text>
</comment>
<dbReference type="GO" id="GO:0003723">
    <property type="term" value="F:RNA binding"/>
    <property type="evidence" value="ECO:0007669"/>
    <property type="project" value="UniProtKB-KW"/>
</dbReference>
<dbReference type="PANTHER" id="PTHR13403:SF6">
    <property type="entry name" value="SNURPORTIN-1"/>
    <property type="match status" value="1"/>
</dbReference>
<dbReference type="GO" id="GO:0061015">
    <property type="term" value="P:snRNA import into nucleus"/>
    <property type="evidence" value="ECO:0007669"/>
    <property type="project" value="InterPro"/>
</dbReference>